<name>A0A2U3LA07_9BACT</name>
<accession>A0A2U3LA07</accession>
<dbReference type="AlphaFoldDB" id="A0A2U3LA07"/>
<gene>
    <name evidence="1" type="ORF">SBA1_880016</name>
</gene>
<protein>
    <submittedName>
        <fullName evidence="1">Uncharacterized protein</fullName>
    </submittedName>
</protein>
<dbReference type="EMBL" id="OMOD01000186">
    <property type="protein sequence ID" value="SPF48732.1"/>
    <property type="molecule type" value="Genomic_DNA"/>
</dbReference>
<evidence type="ECO:0000313" key="2">
    <source>
        <dbReference type="Proteomes" id="UP000238701"/>
    </source>
</evidence>
<reference evidence="2" key="1">
    <citation type="submission" date="2018-02" db="EMBL/GenBank/DDBJ databases">
        <authorList>
            <person name="Hausmann B."/>
        </authorList>
    </citation>
    <scope>NUCLEOTIDE SEQUENCE [LARGE SCALE GENOMIC DNA]</scope>
    <source>
        <strain evidence="2">Peat soil MAG SbA1</strain>
    </source>
</reference>
<proteinExistence type="predicted"/>
<organism evidence="1 2">
    <name type="scientific">Candidatus Sulfotelmatobacter kueseliae</name>
    <dbReference type="NCBI Taxonomy" id="2042962"/>
    <lineage>
        <taxon>Bacteria</taxon>
        <taxon>Pseudomonadati</taxon>
        <taxon>Acidobacteriota</taxon>
        <taxon>Terriglobia</taxon>
        <taxon>Terriglobales</taxon>
        <taxon>Candidatus Korobacteraceae</taxon>
        <taxon>Candidatus Sulfotelmatobacter</taxon>
    </lineage>
</organism>
<sequence length="154" mass="17454">MRHRVHPQRACGRRIRILLWAPRQARSHRVHPDVLTMLLVILPIPDAMIREARLPDGATIFQAIRESSFDELHGPFQRDFLRRTEQRVDVIGHDDEFMEQEFSSVAVVREGVYQESSSCFPAKDWTALDGDGGGEENAVGVHFAMVMGMAVSCL</sequence>
<evidence type="ECO:0000313" key="1">
    <source>
        <dbReference type="EMBL" id="SPF48732.1"/>
    </source>
</evidence>
<dbReference type="Proteomes" id="UP000238701">
    <property type="component" value="Unassembled WGS sequence"/>
</dbReference>